<dbReference type="Proteomes" id="UP000789920">
    <property type="component" value="Unassembled WGS sequence"/>
</dbReference>
<name>A0ACA9RUV6_9GLOM</name>
<reference evidence="1" key="1">
    <citation type="submission" date="2021-06" db="EMBL/GenBank/DDBJ databases">
        <authorList>
            <person name="Kallberg Y."/>
            <person name="Tangrot J."/>
            <person name="Rosling A."/>
        </authorList>
    </citation>
    <scope>NUCLEOTIDE SEQUENCE</scope>
    <source>
        <strain evidence="1">MA461A</strain>
    </source>
</reference>
<sequence>MTQKNNIPPYGEEQIINQEQLSIQEILAQFQQPIPNNFIPIETEHICSTKSKWDKPLSERYDPTVLTRPETYKGITIENE</sequence>
<feature type="non-terminal residue" evidence="1">
    <location>
        <position position="80"/>
    </location>
</feature>
<protein>
    <submittedName>
        <fullName evidence="1">10960_t:CDS:1</fullName>
    </submittedName>
</protein>
<proteinExistence type="predicted"/>
<gene>
    <name evidence="1" type="ORF">RPERSI_LOCUS23102</name>
</gene>
<dbReference type="EMBL" id="CAJVQC010071380">
    <property type="protein sequence ID" value="CAG8810531.1"/>
    <property type="molecule type" value="Genomic_DNA"/>
</dbReference>
<evidence type="ECO:0000313" key="2">
    <source>
        <dbReference type="Proteomes" id="UP000789920"/>
    </source>
</evidence>
<accession>A0ACA9RUV6</accession>
<evidence type="ECO:0000313" key="1">
    <source>
        <dbReference type="EMBL" id="CAG8810531.1"/>
    </source>
</evidence>
<organism evidence="1 2">
    <name type="scientific">Racocetra persica</name>
    <dbReference type="NCBI Taxonomy" id="160502"/>
    <lineage>
        <taxon>Eukaryota</taxon>
        <taxon>Fungi</taxon>
        <taxon>Fungi incertae sedis</taxon>
        <taxon>Mucoromycota</taxon>
        <taxon>Glomeromycotina</taxon>
        <taxon>Glomeromycetes</taxon>
        <taxon>Diversisporales</taxon>
        <taxon>Gigasporaceae</taxon>
        <taxon>Racocetra</taxon>
    </lineage>
</organism>
<keyword evidence="2" id="KW-1185">Reference proteome</keyword>
<comment type="caution">
    <text evidence="1">The sequence shown here is derived from an EMBL/GenBank/DDBJ whole genome shotgun (WGS) entry which is preliminary data.</text>
</comment>